<dbReference type="GeneID" id="114326489"/>
<gene>
    <name evidence="3" type="primary">LOC114326489</name>
</gene>
<reference evidence="3" key="1">
    <citation type="submission" date="2025-04" db="UniProtKB">
        <authorList>
            <consortium name="RefSeq"/>
        </authorList>
    </citation>
    <scope>IDENTIFICATION</scope>
    <source>
        <tissue evidence="3">Whole insect</tissue>
    </source>
</reference>
<organism evidence="3">
    <name type="scientific">Diabrotica virgifera virgifera</name>
    <name type="common">western corn rootworm</name>
    <dbReference type="NCBI Taxonomy" id="50390"/>
    <lineage>
        <taxon>Eukaryota</taxon>
        <taxon>Metazoa</taxon>
        <taxon>Ecdysozoa</taxon>
        <taxon>Arthropoda</taxon>
        <taxon>Hexapoda</taxon>
        <taxon>Insecta</taxon>
        <taxon>Pterygota</taxon>
        <taxon>Neoptera</taxon>
        <taxon>Endopterygota</taxon>
        <taxon>Coleoptera</taxon>
        <taxon>Polyphaga</taxon>
        <taxon>Cucujiformia</taxon>
        <taxon>Chrysomeloidea</taxon>
        <taxon>Chrysomelidae</taxon>
        <taxon>Galerucinae</taxon>
        <taxon>Diabroticina</taxon>
        <taxon>Diabroticites</taxon>
        <taxon>Diabrotica</taxon>
    </lineage>
</organism>
<evidence type="ECO:0000313" key="3">
    <source>
        <dbReference type="RefSeq" id="XP_028130685.1"/>
    </source>
</evidence>
<accession>A0A6P7FB52</accession>
<evidence type="ECO:0000313" key="2">
    <source>
        <dbReference type="Proteomes" id="UP001652700"/>
    </source>
</evidence>
<dbReference type="Proteomes" id="UP001652700">
    <property type="component" value="Unplaced"/>
</dbReference>
<name>A0A6P7FB52_DIAVI</name>
<dbReference type="AlphaFoldDB" id="A0A6P7FB52"/>
<dbReference type="InParanoid" id="A0A6P7FB52"/>
<dbReference type="RefSeq" id="XP_028130685.1">
    <property type="nucleotide sequence ID" value="XM_028274884.1"/>
</dbReference>
<evidence type="ECO:0000313" key="1">
    <source>
        <dbReference type="EnsemblMetazoa" id="XP_028130685.1"/>
    </source>
</evidence>
<protein>
    <submittedName>
        <fullName evidence="3">Uncharacterized protein LOC114326489</fullName>
    </submittedName>
</protein>
<keyword evidence="2" id="KW-1185">Reference proteome</keyword>
<reference evidence="1" key="2">
    <citation type="submission" date="2025-05" db="UniProtKB">
        <authorList>
            <consortium name="EnsemblMetazoa"/>
        </authorList>
    </citation>
    <scope>IDENTIFICATION</scope>
</reference>
<dbReference type="KEGG" id="dvv:114326489"/>
<dbReference type="OrthoDB" id="6696455at2759"/>
<dbReference type="EnsemblMetazoa" id="XM_028274884.2">
    <property type="protein sequence ID" value="XP_028130685.1"/>
    <property type="gene ID" value="LOC114326489"/>
</dbReference>
<sequence>MRKFGMINPRHHPGDEEVALSFKRPCVCTTENVDIEKSFVYVEGTKTDNNISANLPELTENVWYEIRPQKLFSKQPIPLVTSRQTYITRVLLDGKLTHLEADEEDVEEEKSTIKNVSINIKKSAARFLGRAGVDFDF</sequence>
<proteinExistence type="predicted"/>